<evidence type="ECO:0000256" key="8">
    <source>
        <dbReference type="PIRSR" id="PIRSR640255-2"/>
    </source>
</evidence>
<dbReference type="EC" id="3.4.21.-" evidence="9"/>
<comment type="similarity">
    <text evidence="2">Belongs to the DNA/RNA non-specific endonuclease family.</text>
</comment>
<dbReference type="Pfam" id="PF01223">
    <property type="entry name" value="Endonuclease_NS"/>
    <property type="match status" value="1"/>
</dbReference>
<evidence type="ECO:0000313" key="13">
    <source>
        <dbReference type="Proteomes" id="UP000007264"/>
    </source>
</evidence>
<keyword evidence="5 9" id="KW-0378">Hydrolase</keyword>
<dbReference type="InterPro" id="IPR009003">
    <property type="entry name" value="Peptidase_S1_PA"/>
</dbReference>
<dbReference type="InterPro" id="IPR044925">
    <property type="entry name" value="His-Me_finger_sf"/>
</dbReference>
<dbReference type="InterPro" id="IPR008256">
    <property type="entry name" value="Peptidase_S1B"/>
</dbReference>
<sequence length="679" mass="73592">MVQGFELFKSLKDVLDQLGLTDDDYAALKKAPCRERDQTDRLADLIARLKNRGAGIQASSYDLERILGTNDLVGVEYLTRGVRAAAAVGRVLIRDESDNTSGYASGFMVSPRLLLTNRHVLPDKETAAASMVEFGYEKDERGIAKLQTQVYRLDPTAAYFVGDTDDLDFAFCAVAPEEQRGTAGAYLSQWGYLRLDKQLGKVAELEYVTIIQHPGGDYKQVALRENKVLSKKSPTVLLYQSDTAPGSSGSPVFNDQWQVVALHSRGVKKAAGGANGVAKTSTAPAGGQYEANLGVRISAIVNFLESDAEAKKNLLVHAFLSDLQLGGLPVASVEEAAEGIDALERARKKRGAPGQGGRRVALAREEQLALQSRTGYDPDFLGVTILLPDSTAAQKKFGPPVTVGGDAVLNYMHFSLELSSERKLAYWTAVNIDGATAASPARAPKFRLDPRLKEGEQSGDELYTENVNYFDRGHMVRRKDPSWGDSYEYNAGNLDSMYFTNIAPQYYKVNQGDQLWAGLEDYVLNNATNDGLKISVFTGPVFKQDDAVHRGVQIPGKFWKVVALVHNGVVRSSAYVVSQEKFVTAEALAGIDEEVEPLGNILGFQVSVASLQKQIGIDFGPDIVSGDAFKKGAAAVKVSKKGPRGKKEATAVDEESLEAVDVAALGDHKLLTSLKDIDL</sequence>
<feature type="domain" description="ENPP1-3/EXOG-like endonuclease/phosphodiesterase" evidence="10">
    <location>
        <begin position="411"/>
        <end position="626"/>
    </location>
</feature>
<dbReference type="GO" id="GO:0006508">
    <property type="term" value="P:proteolysis"/>
    <property type="evidence" value="ECO:0007669"/>
    <property type="project" value="UniProtKB-KW"/>
</dbReference>
<evidence type="ECO:0000256" key="4">
    <source>
        <dbReference type="ARBA" id="ARBA00022729"/>
    </source>
</evidence>
<keyword evidence="12" id="KW-0255">Endonuclease</keyword>
<dbReference type="Pfam" id="PF13365">
    <property type="entry name" value="Trypsin_2"/>
    <property type="match status" value="1"/>
</dbReference>
<dbReference type="PANTHER" id="PTHR13966:SF5">
    <property type="entry name" value="ENDONUCLEASE G, MITOCHONDRIAL"/>
    <property type="match status" value="1"/>
</dbReference>
<dbReference type="Gene3D" id="2.40.10.10">
    <property type="entry name" value="Trypsin-like serine proteases"/>
    <property type="match status" value="2"/>
</dbReference>
<dbReference type="Proteomes" id="UP000007264">
    <property type="component" value="Unassembled WGS sequence"/>
</dbReference>
<evidence type="ECO:0000256" key="3">
    <source>
        <dbReference type="ARBA" id="ARBA00022670"/>
    </source>
</evidence>
<keyword evidence="6 9" id="KW-0720">Serine protease</keyword>
<dbReference type="SUPFAM" id="SSF54060">
    <property type="entry name" value="His-Me finger endonucleases"/>
    <property type="match status" value="1"/>
</dbReference>
<keyword evidence="13" id="KW-1185">Reference proteome</keyword>
<keyword evidence="3 9" id="KW-0645">Protease</keyword>
<evidence type="ECO:0000256" key="2">
    <source>
        <dbReference type="ARBA" id="ARBA00010052"/>
    </source>
</evidence>
<evidence type="ECO:0000256" key="1">
    <source>
        <dbReference type="ARBA" id="ARBA00008764"/>
    </source>
</evidence>
<comment type="caution">
    <text evidence="12">The sequence shown here is derived from an EMBL/GenBank/DDBJ whole genome shotgun (WGS) entry which is preliminary data.</text>
</comment>
<dbReference type="InterPro" id="IPR040255">
    <property type="entry name" value="Non-specific_endonuclease"/>
</dbReference>
<dbReference type="Gene3D" id="3.40.570.10">
    <property type="entry name" value="Extracellular Endonuclease, subunit A"/>
    <property type="match status" value="1"/>
</dbReference>
<reference evidence="12 13" key="1">
    <citation type="journal article" date="2012" name="Genome Biol.">
        <title>The genome of the polar eukaryotic microalga coccomyxa subellipsoidea reveals traits of cold adaptation.</title>
        <authorList>
            <person name="Blanc G."/>
            <person name="Agarkova I."/>
            <person name="Grimwood J."/>
            <person name="Kuo A."/>
            <person name="Brueggeman A."/>
            <person name="Dunigan D."/>
            <person name="Gurnon J."/>
            <person name="Ladunga I."/>
            <person name="Lindquist E."/>
            <person name="Lucas S."/>
            <person name="Pangilinan J."/>
            <person name="Proschold T."/>
            <person name="Salamov A."/>
            <person name="Schmutz J."/>
            <person name="Weeks D."/>
            <person name="Yamada T."/>
            <person name="Claverie J.M."/>
            <person name="Grigoriev I."/>
            <person name="Van Etten J."/>
            <person name="Lomsadze A."/>
            <person name="Borodovsky M."/>
        </authorList>
    </citation>
    <scope>NUCLEOTIDE SEQUENCE [LARGE SCALE GENOMIC DNA]</scope>
    <source>
        <strain evidence="12 13">C-169</strain>
    </source>
</reference>
<dbReference type="GO" id="GO:0003676">
    <property type="term" value="F:nucleic acid binding"/>
    <property type="evidence" value="ECO:0007669"/>
    <property type="project" value="InterPro"/>
</dbReference>
<evidence type="ECO:0000256" key="5">
    <source>
        <dbReference type="ARBA" id="ARBA00022801"/>
    </source>
</evidence>
<dbReference type="GO" id="GO:0046872">
    <property type="term" value="F:metal ion binding"/>
    <property type="evidence" value="ECO:0007669"/>
    <property type="project" value="UniProtKB-KW"/>
</dbReference>
<dbReference type="InterPro" id="IPR001604">
    <property type="entry name" value="Endo_G_ENPP1-like_dom"/>
</dbReference>
<dbReference type="InterPro" id="IPR020821">
    <property type="entry name" value="ENPP1-3/EXOG-like_nuc-like"/>
</dbReference>
<keyword evidence="8" id="KW-0479">Metal-binding</keyword>
<proteinExistence type="inferred from homology"/>
<dbReference type="SUPFAM" id="SSF50494">
    <property type="entry name" value="Trypsin-like serine proteases"/>
    <property type="match status" value="1"/>
</dbReference>
<protein>
    <recommendedName>
        <fullName evidence="9">Serine protease</fullName>
        <ecNumber evidence="9">3.4.21.-</ecNumber>
    </recommendedName>
</protein>
<dbReference type="CDD" id="cd00091">
    <property type="entry name" value="NUC"/>
    <property type="match status" value="1"/>
</dbReference>
<dbReference type="InterPro" id="IPR043504">
    <property type="entry name" value="Peptidase_S1_PA_chymotrypsin"/>
</dbReference>
<name>I0YLJ9_COCSC</name>
<evidence type="ECO:0000256" key="9">
    <source>
        <dbReference type="RuleBase" id="RU004296"/>
    </source>
</evidence>
<keyword evidence="12" id="KW-0540">Nuclease</keyword>
<dbReference type="OrthoDB" id="10025068at2759"/>
<accession>I0YLJ9</accession>
<dbReference type="PANTHER" id="PTHR13966">
    <property type="entry name" value="ENDONUCLEASE RELATED"/>
    <property type="match status" value="1"/>
</dbReference>
<keyword evidence="4" id="KW-0732">Signal</keyword>
<dbReference type="GO" id="GO:0004519">
    <property type="term" value="F:endonuclease activity"/>
    <property type="evidence" value="ECO:0007669"/>
    <property type="project" value="UniProtKB-KW"/>
</dbReference>
<dbReference type="SMART" id="SM00477">
    <property type="entry name" value="NUC"/>
    <property type="match status" value="1"/>
</dbReference>
<dbReference type="KEGG" id="csl:COCSUDRAFT_58564"/>
<dbReference type="EMBL" id="AGSI01000019">
    <property type="protein sequence ID" value="EIE19268.1"/>
    <property type="molecule type" value="Genomic_DNA"/>
</dbReference>
<organism evidence="12 13">
    <name type="scientific">Coccomyxa subellipsoidea (strain C-169)</name>
    <name type="common">Green microalga</name>
    <dbReference type="NCBI Taxonomy" id="574566"/>
    <lineage>
        <taxon>Eukaryota</taxon>
        <taxon>Viridiplantae</taxon>
        <taxon>Chlorophyta</taxon>
        <taxon>core chlorophytes</taxon>
        <taxon>Trebouxiophyceae</taxon>
        <taxon>Trebouxiophyceae incertae sedis</taxon>
        <taxon>Coccomyxaceae</taxon>
        <taxon>Coccomyxa</taxon>
        <taxon>Coccomyxa subellipsoidea</taxon>
    </lineage>
</organism>
<dbReference type="SMART" id="SM00892">
    <property type="entry name" value="Endonuclease_NS"/>
    <property type="match status" value="1"/>
</dbReference>
<evidence type="ECO:0000259" key="10">
    <source>
        <dbReference type="SMART" id="SM00477"/>
    </source>
</evidence>
<gene>
    <name evidence="12" type="ORF">COCSUDRAFT_58564</name>
</gene>
<evidence type="ECO:0000256" key="6">
    <source>
        <dbReference type="ARBA" id="ARBA00022825"/>
    </source>
</evidence>
<evidence type="ECO:0000259" key="11">
    <source>
        <dbReference type="SMART" id="SM00892"/>
    </source>
</evidence>
<feature type="active site" description="Proton acceptor" evidence="7">
    <location>
        <position position="474"/>
    </location>
</feature>
<evidence type="ECO:0000313" key="12">
    <source>
        <dbReference type="EMBL" id="EIE19268.1"/>
    </source>
</evidence>
<dbReference type="AlphaFoldDB" id="I0YLJ9"/>
<dbReference type="RefSeq" id="XP_005643812.1">
    <property type="nucleotide sequence ID" value="XM_005643755.1"/>
</dbReference>
<dbReference type="GeneID" id="17037388"/>
<dbReference type="PRINTS" id="PR00839">
    <property type="entry name" value="V8PROTEASE"/>
</dbReference>
<feature type="domain" description="DNA/RNA non-specific endonuclease/pyrophosphatase/phosphodiesterase" evidence="11">
    <location>
        <begin position="410"/>
        <end position="626"/>
    </location>
</feature>
<dbReference type="GO" id="GO:0008236">
    <property type="term" value="F:serine-type peptidase activity"/>
    <property type="evidence" value="ECO:0007669"/>
    <property type="project" value="UniProtKB-KW"/>
</dbReference>
<evidence type="ECO:0000256" key="7">
    <source>
        <dbReference type="PIRSR" id="PIRSR640255-1"/>
    </source>
</evidence>
<dbReference type="InterPro" id="IPR044929">
    <property type="entry name" value="DNA/RNA_non-sp_Endonuclease_sf"/>
</dbReference>
<feature type="binding site" evidence="8">
    <location>
        <position position="510"/>
    </location>
    <ligand>
        <name>Mg(2+)</name>
        <dbReference type="ChEBI" id="CHEBI:18420"/>
        <note>catalytic</note>
    </ligand>
</feature>
<comment type="similarity">
    <text evidence="1 9">Belongs to the peptidase S1B family.</text>
</comment>